<dbReference type="GO" id="GO:0030158">
    <property type="term" value="F:protein xylosyltransferase activity"/>
    <property type="evidence" value="ECO:0007669"/>
    <property type="project" value="UniProtKB-EC"/>
</dbReference>
<evidence type="ECO:0000256" key="19">
    <source>
        <dbReference type="ARBA" id="ARBA00047847"/>
    </source>
</evidence>
<evidence type="ECO:0000256" key="3">
    <source>
        <dbReference type="ARBA" id="ARBA00004840"/>
    </source>
</evidence>
<dbReference type="STRING" id="34508.A0A4V6A4L6"/>
<keyword evidence="10" id="KW-0479">Metal-binding</keyword>
<sequence length="784" mass="90484">MDYFLPRPKRVYVALIFIVVLVGLIFNVFVFPAFLDDSIRHGAPAEEISPAIECNITEELALNAFERMKTAECKESGRNLYCAITKGGHGRFTFENQCPAFEANLEGAYEGCFRDSVKSRLLTSHLYDFSKNKFPETNSPETCVAYCRKAGYEYAGVEFGHECFCGYQDQFEKREALEESRCERYNCTGGGFCGGYEAIAVYRTGWKGKTFGKREEYVEPTGNGEPVKILFLTQLNGRDIRQFNRMLKTIYSPSHLYYVHVDARQDFLFQELLKLEDLLPNLKVTRNRRSTIWGGASLLKMFLASIAEAKSMRWTDWDFVLNMSESDMMILSLAELEANFAKNKGYSYLSSHGRDAGTFIQKQGFNFVFHECEERMWRIGQRTYFPEALKIDGGSDWIIISQELADFVLRNDTPIVKGLLKYYETMLLPLESFFHTVAANSEFCHKIVRKNLRITNWRDRVQGCRQERIKKVVDWGGCSPLVYQERHSAAFRLEEAKKKAVHFARKFDPMIDVRPIAAAEQQALRNRLYLIDPRHPSYNSTWINVYSSHVDGGSRRSSVYHKMGQEFLQDSLENVFVYKRSVDSEPQLILSCEEEEVLLSRTPKAANLSGIEHGGFQLKDMVVGMDFLITEEVFRDHTRLPDVNSYIFLHIHWKGVKTVENKTSPTVYIRWFLPSGRKIDQAISAYNSIYFGQYVELNLSEWGDGESGEVKVTVFADKERKKALGSLYFPIIQLDSSYKDVLTSYYKVEDRCTLECWEKPWSSRFPDPKSEIKRGYDSTTGWLK</sequence>
<comment type="subcellular location">
    <subcellularLocation>
        <location evidence="2">Endoplasmic reticulum membrane</location>
        <topology evidence="2">Single-pass type II membrane protein</topology>
    </subcellularLocation>
    <subcellularLocation>
        <location evidence="1">Golgi apparatus membrane</location>
        <topology evidence="1">Single-pass type II membrane protein</topology>
    </subcellularLocation>
</comment>
<protein>
    <recommendedName>
        <fullName evidence="6">protein xylosyltransferase</fullName>
        <ecNumber evidence="6">2.4.2.26</ecNumber>
    </recommendedName>
    <alternativeName>
        <fullName evidence="18">Peptide O-xylosyltransferase</fullName>
    </alternativeName>
</protein>
<gene>
    <name evidence="22" type="ORF">L596_011694</name>
</gene>
<keyword evidence="7" id="KW-0328">Glycosyltransferase</keyword>
<evidence type="ECO:0000256" key="12">
    <source>
        <dbReference type="ARBA" id="ARBA00022968"/>
    </source>
</evidence>
<keyword evidence="12" id="KW-0735">Signal-anchor</keyword>
<feature type="domain" description="WSC" evidence="21">
    <location>
        <begin position="106"/>
        <end position="205"/>
    </location>
</feature>
<dbReference type="PANTHER" id="PTHR46025:SF3">
    <property type="entry name" value="XYLOSYLTRANSFERASE OXT"/>
    <property type="match status" value="1"/>
</dbReference>
<name>A0A4V6A4L6_STECR</name>
<comment type="pathway">
    <text evidence="4">Glycan metabolism; heparan sulfate biosynthesis.</text>
</comment>
<evidence type="ECO:0000256" key="13">
    <source>
        <dbReference type="ARBA" id="ARBA00022989"/>
    </source>
</evidence>
<evidence type="ECO:0000313" key="23">
    <source>
        <dbReference type="Proteomes" id="UP000298663"/>
    </source>
</evidence>
<keyword evidence="15 20" id="KW-0472">Membrane</keyword>
<reference evidence="22 23" key="2">
    <citation type="journal article" date="2019" name="G3 (Bethesda)">
        <title>Hybrid Assembly of the Genome of the Entomopathogenic Nematode Steinernema carpocapsae Identifies the X-Chromosome.</title>
        <authorList>
            <person name="Serra L."/>
            <person name="Macchietto M."/>
            <person name="Macias-Munoz A."/>
            <person name="McGill C.J."/>
            <person name="Rodriguez I.M."/>
            <person name="Rodriguez B."/>
            <person name="Murad R."/>
            <person name="Mortazavi A."/>
        </authorList>
    </citation>
    <scope>NUCLEOTIDE SEQUENCE [LARGE SCALE GENOMIC DNA]</scope>
    <source>
        <strain evidence="22 23">ALL</strain>
    </source>
</reference>
<evidence type="ECO:0000256" key="16">
    <source>
        <dbReference type="ARBA" id="ARBA00023157"/>
    </source>
</evidence>
<evidence type="ECO:0000256" key="7">
    <source>
        <dbReference type="ARBA" id="ARBA00022676"/>
    </source>
</evidence>
<keyword evidence="11" id="KW-0256">Endoplasmic reticulum</keyword>
<dbReference type="UniPathway" id="UPA00755"/>
<evidence type="ECO:0000313" key="22">
    <source>
        <dbReference type="EMBL" id="TKR87275.1"/>
    </source>
</evidence>
<keyword evidence="23" id="KW-1185">Reference proteome</keyword>
<evidence type="ECO:0000256" key="6">
    <source>
        <dbReference type="ARBA" id="ARBA00011972"/>
    </source>
</evidence>
<dbReference type="SMART" id="SM00321">
    <property type="entry name" value="WSC"/>
    <property type="match status" value="1"/>
</dbReference>
<comment type="caution">
    <text evidence="22">The sequence shown here is derived from an EMBL/GenBank/DDBJ whole genome shotgun (WGS) entry which is preliminary data.</text>
</comment>
<organism evidence="22 23">
    <name type="scientific">Steinernema carpocapsae</name>
    <name type="common">Entomopathogenic nematode</name>
    <dbReference type="NCBI Taxonomy" id="34508"/>
    <lineage>
        <taxon>Eukaryota</taxon>
        <taxon>Metazoa</taxon>
        <taxon>Ecdysozoa</taxon>
        <taxon>Nematoda</taxon>
        <taxon>Chromadorea</taxon>
        <taxon>Rhabditida</taxon>
        <taxon>Tylenchina</taxon>
        <taxon>Panagrolaimomorpha</taxon>
        <taxon>Strongyloidoidea</taxon>
        <taxon>Steinernematidae</taxon>
        <taxon>Steinernema</taxon>
    </lineage>
</organism>
<evidence type="ECO:0000256" key="17">
    <source>
        <dbReference type="ARBA" id="ARBA00023180"/>
    </source>
</evidence>
<comment type="pathway">
    <text evidence="3">Glycan metabolism; chondroitin sulfate biosynthesis.</text>
</comment>
<dbReference type="InterPro" id="IPR043538">
    <property type="entry name" value="XYLT"/>
</dbReference>
<evidence type="ECO:0000256" key="18">
    <source>
        <dbReference type="ARBA" id="ARBA00042865"/>
    </source>
</evidence>
<feature type="transmembrane region" description="Helical" evidence="20">
    <location>
        <begin position="12"/>
        <end position="35"/>
    </location>
</feature>
<evidence type="ECO:0000256" key="15">
    <source>
        <dbReference type="ARBA" id="ARBA00023136"/>
    </source>
</evidence>
<keyword evidence="9 20" id="KW-0812">Transmembrane</keyword>
<keyword evidence="14" id="KW-0333">Golgi apparatus</keyword>
<keyword evidence="16" id="KW-1015">Disulfide bond</keyword>
<dbReference type="InterPro" id="IPR002889">
    <property type="entry name" value="WSC_carb-bd"/>
</dbReference>
<dbReference type="EC" id="2.4.2.26" evidence="6"/>
<dbReference type="Pfam" id="PF02485">
    <property type="entry name" value="Branch"/>
    <property type="match status" value="1"/>
</dbReference>
<dbReference type="Pfam" id="PF01822">
    <property type="entry name" value="WSC"/>
    <property type="match status" value="1"/>
</dbReference>
<evidence type="ECO:0000256" key="20">
    <source>
        <dbReference type="SAM" id="Phobius"/>
    </source>
</evidence>
<dbReference type="GO" id="GO:0005789">
    <property type="term" value="C:endoplasmic reticulum membrane"/>
    <property type="evidence" value="ECO:0007669"/>
    <property type="project" value="UniProtKB-SubCell"/>
</dbReference>
<evidence type="ECO:0000256" key="1">
    <source>
        <dbReference type="ARBA" id="ARBA00004323"/>
    </source>
</evidence>
<evidence type="ECO:0000256" key="11">
    <source>
        <dbReference type="ARBA" id="ARBA00022824"/>
    </source>
</evidence>
<dbReference type="GO" id="GO:0015012">
    <property type="term" value="P:heparan sulfate proteoglycan biosynthetic process"/>
    <property type="evidence" value="ECO:0007669"/>
    <property type="project" value="UniProtKB-UniPathway"/>
</dbReference>
<dbReference type="AlphaFoldDB" id="A0A4V6A4L6"/>
<evidence type="ECO:0000256" key="14">
    <source>
        <dbReference type="ARBA" id="ARBA00023034"/>
    </source>
</evidence>
<keyword evidence="8" id="KW-0808">Transferase</keyword>
<reference evidence="22 23" key="1">
    <citation type="journal article" date="2015" name="Genome Biol.">
        <title>Comparative genomics of Steinernema reveals deeply conserved gene regulatory networks.</title>
        <authorList>
            <person name="Dillman A.R."/>
            <person name="Macchietto M."/>
            <person name="Porter C.F."/>
            <person name="Rogers A."/>
            <person name="Williams B."/>
            <person name="Antoshechkin I."/>
            <person name="Lee M.M."/>
            <person name="Goodwin Z."/>
            <person name="Lu X."/>
            <person name="Lewis E.E."/>
            <person name="Goodrich-Blair H."/>
            <person name="Stock S.P."/>
            <person name="Adams B.J."/>
            <person name="Sternberg P.W."/>
            <person name="Mortazavi A."/>
        </authorList>
    </citation>
    <scope>NUCLEOTIDE SEQUENCE [LARGE SCALE GENOMIC DNA]</scope>
    <source>
        <strain evidence="22 23">ALL</strain>
    </source>
</reference>
<dbReference type="PANTHER" id="PTHR46025">
    <property type="entry name" value="XYLOSYLTRANSFERASE OXT"/>
    <property type="match status" value="1"/>
</dbReference>
<evidence type="ECO:0000259" key="21">
    <source>
        <dbReference type="PROSITE" id="PS51212"/>
    </source>
</evidence>
<comment type="catalytic activity">
    <reaction evidence="19">
        <text>UDP-alpha-D-xylose + L-seryl-[protein] = 3-O-(beta-D-xylosyl)-L-seryl-[protein] + UDP + H(+)</text>
        <dbReference type="Rhea" id="RHEA:50192"/>
        <dbReference type="Rhea" id="RHEA-COMP:9863"/>
        <dbReference type="Rhea" id="RHEA-COMP:12567"/>
        <dbReference type="ChEBI" id="CHEBI:15378"/>
        <dbReference type="ChEBI" id="CHEBI:29999"/>
        <dbReference type="ChEBI" id="CHEBI:57632"/>
        <dbReference type="ChEBI" id="CHEBI:58223"/>
        <dbReference type="ChEBI" id="CHEBI:132085"/>
        <dbReference type="EC" id="2.4.2.26"/>
    </reaction>
</comment>
<dbReference type="InterPro" id="IPR003406">
    <property type="entry name" value="Glyco_trans_14"/>
</dbReference>
<proteinExistence type="inferred from homology"/>
<dbReference type="GO" id="GO:0046872">
    <property type="term" value="F:metal ion binding"/>
    <property type="evidence" value="ECO:0007669"/>
    <property type="project" value="UniProtKB-KW"/>
</dbReference>
<evidence type="ECO:0000256" key="5">
    <source>
        <dbReference type="ARBA" id="ARBA00010195"/>
    </source>
</evidence>
<comment type="similarity">
    <text evidence="5">Belongs to the glycosyltransferase 14 family. XylT subfamily.</text>
</comment>
<evidence type="ECO:0000256" key="2">
    <source>
        <dbReference type="ARBA" id="ARBA00004648"/>
    </source>
</evidence>
<dbReference type="PROSITE" id="PS51212">
    <property type="entry name" value="WSC"/>
    <property type="match status" value="1"/>
</dbReference>
<dbReference type="Proteomes" id="UP000298663">
    <property type="component" value="Unassembled WGS sequence"/>
</dbReference>
<dbReference type="GO" id="GO:0000139">
    <property type="term" value="C:Golgi membrane"/>
    <property type="evidence" value="ECO:0007669"/>
    <property type="project" value="UniProtKB-SubCell"/>
</dbReference>
<accession>A0A4V6A4L6</accession>
<evidence type="ECO:0000256" key="9">
    <source>
        <dbReference type="ARBA" id="ARBA00022692"/>
    </source>
</evidence>
<dbReference type="EMBL" id="AZBU02000003">
    <property type="protein sequence ID" value="TKR87275.1"/>
    <property type="molecule type" value="Genomic_DNA"/>
</dbReference>
<dbReference type="UniPathway" id="UPA00756"/>
<keyword evidence="13 20" id="KW-1133">Transmembrane helix</keyword>
<evidence type="ECO:0000256" key="8">
    <source>
        <dbReference type="ARBA" id="ARBA00022679"/>
    </source>
</evidence>
<dbReference type="GO" id="GO:0050650">
    <property type="term" value="P:chondroitin sulfate proteoglycan biosynthetic process"/>
    <property type="evidence" value="ECO:0007669"/>
    <property type="project" value="TreeGrafter"/>
</dbReference>
<keyword evidence="17" id="KW-0325">Glycoprotein</keyword>
<evidence type="ECO:0000256" key="10">
    <source>
        <dbReference type="ARBA" id="ARBA00022723"/>
    </source>
</evidence>
<evidence type="ECO:0000256" key="4">
    <source>
        <dbReference type="ARBA" id="ARBA00005093"/>
    </source>
</evidence>
<dbReference type="OrthoDB" id="2019572at2759"/>